<evidence type="ECO:0008006" key="12">
    <source>
        <dbReference type="Google" id="ProtNLM"/>
    </source>
</evidence>
<evidence type="ECO:0000256" key="9">
    <source>
        <dbReference type="SAM" id="SignalP"/>
    </source>
</evidence>
<name>A0A813ETX4_POLGL</name>
<evidence type="ECO:0000256" key="3">
    <source>
        <dbReference type="ARBA" id="ARBA00022692"/>
    </source>
</evidence>
<dbReference type="Gene3D" id="1.20.1280.290">
    <property type="match status" value="2"/>
</dbReference>
<evidence type="ECO:0000256" key="4">
    <source>
        <dbReference type="ARBA" id="ARBA00022737"/>
    </source>
</evidence>
<gene>
    <name evidence="10" type="ORF">PGLA1383_LOCUS20017</name>
</gene>
<dbReference type="AlphaFoldDB" id="A0A813ETX4"/>
<dbReference type="SMART" id="SM00679">
    <property type="entry name" value="CTNS"/>
    <property type="match status" value="2"/>
</dbReference>
<dbReference type="PANTHER" id="PTHR12226">
    <property type="entry name" value="MANNOSE-P-DOLICHOL UTILIZATION DEFECT 1 LEC35 -RELATED"/>
    <property type="match status" value="1"/>
</dbReference>
<dbReference type="EMBL" id="CAJNNV010013483">
    <property type="protein sequence ID" value="CAE8601734.1"/>
    <property type="molecule type" value="Genomic_DNA"/>
</dbReference>
<dbReference type="Proteomes" id="UP000654075">
    <property type="component" value="Unassembled WGS sequence"/>
</dbReference>
<organism evidence="10 11">
    <name type="scientific">Polarella glacialis</name>
    <name type="common">Dinoflagellate</name>
    <dbReference type="NCBI Taxonomy" id="89957"/>
    <lineage>
        <taxon>Eukaryota</taxon>
        <taxon>Sar</taxon>
        <taxon>Alveolata</taxon>
        <taxon>Dinophyceae</taxon>
        <taxon>Suessiales</taxon>
        <taxon>Suessiaceae</taxon>
        <taxon>Polarella</taxon>
    </lineage>
</organism>
<feature type="signal peptide" evidence="9">
    <location>
        <begin position="1"/>
        <end position="34"/>
    </location>
</feature>
<evidence type="ECO:0000256" key="7">
    <source>
        <dbReference type="ARBA" id="ARBA00038475"/>
    </source>
</evidence>
<protein>
    <recommendedName>
        <fullName evidence="12">Solute carrier family 66 member 3</fullName>
    </recommendedName>
</protein>
<feature type="chain" id="PRO_5032582181" description="Solute carrier family 66 member 3" evidence="9">
    <location>
        <begin position="35"/>
        <end position="363"/>
    </location>
</feature>
<evidence type="ECO:0000256" key="1">
    <source>
        <dbReference type="ARBA" id="ARBA00004141"/>
    </source>
</evidence>
<feature type="transmembrane region" description="Helical" evidence="8">
    <location>
        <begin position="154"/>
        <end position="174"/>
    </location>
</feature>
<evidence type="ECO:0000256" key="5">
    <source>
        <dbReference type="ARBA" id="ARBA00022989"/>
    </source>
</evidence>
<feature type="non-terminal residue" evidence="10">
    <location>
        <position position="1"/>
    </location>
</feature>
<evidence type="ECO:0000313" key="10">
    <source>
        <dbReference type="EMBL" id="CAE8601734.1"/>
    </source>
</evidence>
<dbReference type="OrthoDB" id="271506at2759"/>
<feature type="transmembrane region" description="Helical" evidence="8">
    <location>
        <begin position="180"/>
        <end position="198"/>
    </location>
</feature>
<dbReference type="Pfam" id="PF04193">
    <property type="entry name" value="PQ-loop"/>
    <property type="match status" value="2"/>
</dbReference>
<feature type="transmembrane region" description="Helical" evidence="8">
    <location>
        <begin position="125"/>
        <end position="147"/>
    </location>
</feature>
<keyword evidence="11" id="KW-1185">Reference proteome</keyword>
<feature type="transmembrane region" description="Helical" evidence="8">
    <location>
        <begin position="237"/>
        <end position="259"/>
    </location>
</feature>
<dbReference type="InterPro" id="IPR006603">
    <property type="entry name" value="PQ-loop_rpt"/>
</dbReference>
<dbReference type="PANTHER" id="PTHR12226:SF2">
    <property type="entry name" value="MANNOSE-P-DOLICHOL UTILIZATION DEFECT 1 PROTEIN"/>
    <property type="match status" value="1"/>
</dbReference>
<evidence type="ECO:0000256" key="6">
    <source>
        <dbReference type="ARBA" id="ARBA00023136"/>
    </source>
</evidence>
<dbReference type="GO" id="GO:0016020">
    <property type="term" value="C:membrane"/>
    <property type="evidence" value="ECO:0007669"/>
    <property type="project" value="UniProtKB-SubCell"/>
</dbReference>
<feature type="non-terminal residue" evidence="10">
    <location>
        <position position="363"/>
    </location>
</feature>
<comment type="caution">
    <text evidence="10">The sequence shown here is derived from an EMBL/GenBank/DDBJ whole genome shotgun (WGS) entry which is preliminary data.</text>
</comment>
<accession>A0A813ETX4</accession>
<evidence type="ECO:0000256" key="2">
    <source>
        <dbReference type="ARBA" id="ARBA00022448"/>
    </source>
</evidence>
<sequence length="363" mass="39791">NSLRLAPRWAAPRQRRRCFAGLLLVLLLPAAAVGLSDSGEVEKSLTFLPSFDWRLLFEGATPDLVFSKVLSLCVIAGSFIGKMPQVLAIWRAKSADGLSKVSMWTEVINMGVQFAYNVVRRSPLTTYAEVAILFPQLLLVVLVAAYVDGYLKVSVWLAALTLCLGTVGMALGIVPPVVTAALYAVNAITGFVSVLPQVSINYQQRSTGQLSFLVTAMTFAGISTRLFTTFVEVDDVALQLTMALNWSLIAVLMMQFFLYRDKRLLPPMSPSRRVDKSFAVTPPPLRPKLKKMGSIVDIVSSLGSHRCLLELVDDEAVSEHITKLRSSGSMHFERISRSLQRFASSSELPLPASSPTSQELLRP</sequence>
<keyword evidence="3 8" id="KW-0812">Transmembrane</keyword>
<reference evidence="10" key="1">
    <citation type="submission" date="2021-02" db="EMBL/GenBank/DDBJ databases">
        <authorList>
            <person name="Dougan E. K."/>
            <person name="Rhodes N."/>
            <person name="Thang M."/>
            <person name="Chan C."/>
        </authorList>
    </citation>
    <scope>NUCLEOTIDE SEQUENCE</scope>
</reference>
<keyword evidence="9" id="KW-0732">Signal</keyword>
<evidence type="ECO:0000256" key="8">
    <source>
        <dbReference type="SAM" id="Phobius"/>
    </source>
</evidence>
<keyword evidence="4" id="KW-0677">Repeat</keyword>
<comment type="similarity">
    <text evidence="7">Belongs to the MPDU1 (TC 2.A.43.3) family.</text>
</comment>
<evidence type="ECO:0000313" key="11">
    <source>
        <dbReference type="Proteomes" id="UP000654075"/>
    </source>
</evidence>
<keyword evidence="5 8" id="KW-1133">Transmembrane helix</keyword>
<feature type="transmembrane region" description="Helical" evidence="8">
    <location>
        <begin position="210"/>
        <end position="231"/>
    </location>
</feature>
<comment type="subcellular location">
    <subcellularLocation>
        <location evidence="1">Membrane</location>
        <topology evidence="1">Multi-pass membrane protein</topology>
    </subcellularLocation>
</comment>
<keyword evidence="6 8" id="KW-0472">Membrane</keyword>
<keyword evidence="2" id="KW-0813">Transport</keyword>
<dbReference type="InterPro" id="IPR016817">
    <property type="entry name" value="MannP-dilichol_defect-1"/>
</dbReference>
<proteinExistence type="inferred from homology"/>